<reference evidence="1" key="1">
    <citation type="submission" date="2018-02" db="EMBL/GenBank/DDBJ databases">
        <title>Rhizophora mucronata_Transcriptome.</title>
        <authorList>
            <person name="Meera S.P."/>
            <person name="Sreeshan A."/>
            <person name="Augustine A."/>
        </authorList>
    </citation>
    <scope>NUCLEOTIDE SEQUENCE</scope>
    <source>
        <tissue evidence="1">Leaf</tissue>
    </source>
</reference>
<name>A0A2P2JL01_RHIMU</name>
<protein>
    <submittedName>
        <fullName evidence="1">Uncharacterized protein MANES_01G166500</fullName>
    </submittedName>
</protein>
<evidence type="ECO:0000313" key="1">
    <source>
        <dbReference type="EMBL" id="MBW94150.1"/>
    </source>
</evidence>
<sequence length="54" mass="6470">METDEFILACKCIYNFSRMQSYCVLNFYNYPNYVLFSLIYLVEMQVFICSLPMG</sequence>
<accession>A0A2P2JL01</accession>
<proteinExistence type="predicted"/>
<organism evidence="1">
    <name type="scientific">Rhizophora mucronata</name>
    <name type="common">Asiatic mangrove</name>
    <dbReference type="NCBI Taxonomy" id="61149"/>
    <lineage>
        <taxon>Eukaryota</taxon>
        <taxon>Viridiplantae</taxon>
        <taxon>Streptophyta</taxon>
        <taxon>Embryophyta</taxon>
        <taxon>Tracheophyta</taxon>
        <taxon>Spermatophyta</taxon>
        <taxon>Magnoliopsida</taxon>
        <taxon>eudicotyledons</taxon>
        <taxon>Gunneridae</taxon>
        <taxon>Pentapetalae</taxon>
        <taxon>rosids</taxon>
        <taxon>fabids</taxon>
        <taxon>Malpighiales</taxon>
        <taxon>Rhizophoraceae</taxon>
        <taxon>Rhizophora</taxon>
    </lineage>
</organism>
<dbReference type="EMBL" id="GGEC01013667">
    <property type="protein sequence ID" value="MBW94150.1"/>
    <property type="molecule type" value="Transcribed_RNA"/>
</dbReference>
<dbReference type="AlphaFoldDB" id="A0A2P2JL01"/>